<dbReference type="EC" id="5.1.1.1" evidence="4"/>
<dbReference type="InterPro" id="IPR009006">
    <property type="entry name" value="Ala_racemase/Decarboxylase_C"/>
</dbReference>
<evidence type="ECO:0000256" key="1">
    <source>
        <dbReference type="ARBA" id="ARBA00001933"/>
    </source>
</evidence>
<dbReference type="SMART" id="SM01005">
    <property type="entry name" value="Ala_racemase_C"/>
    <property type="match status" value="1"/>
</dbReference>
<feature type="domain" description="Alanine racemase C-terminal" evidence="5">
    <location>
        <begin position="245"/>
        <end position="372"/>
    </location>
</feature>
<comment type="catalytic activity">
    <reaction evidence="4">
        <text>L-alanine = D-alanine</text>
        <dbReference type="Rhea" id="RHEA:20249"/>
        <dbReference type="ChEBI" id="CHEBI:57416"/>
        <dbReference type="ChEBI" id="CHEBI:57972"/>
        <dbReference type="EC" id="5.1.1.1"/>
    </reaction>
</comment>
<dbReference type="InterPro" id="IPR029066">
    <property type="entry name" value="PLP-binding_barrel"/>
</dbReference>
<comment type="similarity">
    <text evidence="4">Belongs to the alanine racemase family.</text>
</comment>
<feature type="binding site" evidence="4">
    <location>
        <position position="138"/>
    </location>
    <ligand>
        <name>substrate</name>
    </ligand>
</feature>
<dbReference type="PANTHER" id="PTHR30511">
    <property type="entry name" value="ALANINE RACEMASE"/>
    <property type="match status" value="1"/>
</dbReference>
<feature type="active site" description="Proton acceptor; specific for D-alanine" evidence="4">
    <location>
        <position position="40"/>
    </location>
</feature>
<keyword evidence="3 4" id="KW-0413">Isomerase</keyword>
<dbReference type="Pfam" id="PF00842">
    <property type="entry name" value="Ala_racemase_C"/>
    <property type="match status" value="1"/>
</dbReference>
<dbReference type="Gene3D" id="3.20.20.10">
    <property type="entry name" value="Alanine racemase"/>
    <property type="match status" value="1"/>
</dbReference>
<proteinExistence type="inferred from homology"/>
<dbReference type="SUPFAM" id="SSF50621">
    <property type="entry name" value="Alanine racemase C-terminal domain-like"/>
    <property type="match status" value="1"/>
</dbReference>
<gene>
    <name evidence="6" type="ORF">J2S72_000114</name>
</gene>
<dbReference type="GO" id="GO:0008784">
    <property type="term" value="F:alanine racemase activity"/>
    <property type="evidence" value="ECO:0007669"/>
    <property type="project" value="UniProtKB-EC"/>
</dbReference>
<dbReference type="EMBL" id="JAUSTN010000001">
    <property type="protein sequence ID" value="MDQ0274118.1"/>
    <property type="molecule type" value="Genomic_DNA"/>
</dbReference>
<dbReference type="HAMAP" id="MF_01201">
    <property type="entry name" value="Ala_racemase"/>
    <property type="match status" value="1"/>
</dbReference>
<evidence type="ECO:0000313" key="6">
    <source>
        <dbReference type="EMBL" id="MDQ0274118.1"/>
    </source>
</evidence>
<feature type="binding site" evidence="4">
    <location>
        <position position="314"/>
    </location>
    <ligand>
        <name>substrate</name>
    </ligand>
</feature>
<name>A0ABU0ASE2_9FIRM</name>
<dbReference type="SUPFAM" id="SSF51419">
    <property type="entry name" value="PLP-binding barrel"/>
    <property type="match status" value="1"/>
</dbReference>
<feature type="active site" description="Proton acceptor; specific for L-alanine" evidence="4">
    <location>
        <position position="266"/>
    </location>
</feature>
<protein>
    <recommendedName>
        <fullName evidence="4">Alanine racemase</fullName>
        <ecNumber evidence="4">5.1.1.1</ecNumber>
    </recommendedName>
</protein>
<comment type="cofactor">
    <cofactor evidence="1 4">
        <name>pyridoxal 5'-phosphate</name>
        <dbReference type="ChEBI" id="CHEBI:597326"/>
    </cofactor>
</comment>
<evidence type="ECO:0000313" key="7">
    <source>
        <dbReference type="Proteomes" id="UP001236559"/>
    </source>
</evidence>
<organism evidence="6 7">
    <name type="scientific">Peptoniphilus koenoeneniae</name>
    <dbReference type="NCBI Taxonomy" id="507751"/>
    <lineage>
        <taxon>Bacteria</taxon>
        <taxon>Bacillati</taxon>
        <taxon>Bacillota</taxon>
        <taxon>Tissierellia</taxon>
        <taxon>Tissierellales</taxon>
        <taxon>Peptoniphilaceae</taxon>
        <taxon>Peptoniphilus</taxon>
    </lineage>
</organism>
<dbReference type="PRINTS" id="PR00992">
    <property type="entry name" value="ALARACEMASE"/>
</dbReference>
<evidence type="ECO:0000256" key="4">
    <source>
        <dbReference type="HAMAP-Rule" id="MF_01201"/>
    </source>
</evidence>
<sequence length="387" mass="44002">MNKMITRPVYLEVNLDNLKHNLNIIKNHVDKNSKIIAVVKANAYGFGIQKISQTLIEEGIDYFAVATMSEALEIRRNNKEVRIMILGYNHKDLYKRAIENKIELTIFNILDAKNLNEVAKNLGKSADINLAFETGMNRIGFIKEDLELCIEEIQQLKNLNIVGAFSHFAASDSDDNYTRLQYKKFIEMVNLCKEHKLEIPLKHINNSHGIINYREFDLDAVRPGIILYGSCEFLPHPNGFDLKYLGSIKSKIANLKTINPGEKVSYGLTFEAKRKTKVATIPVGYADGFIRNLSGKIEVLINGKRCKQIGRICMDQMMIDVTDASCKVDDQVVLLGKQDNEEITIEEIAEKAGEIATSYSCHFSNRLPRVYIKNGKIDEVYDELYLL</sequence>
<dbReference type="InterPro" id="IPR001608">
    <property type="entry name" value="Ala_racemase_N"/>
</dbReference>
<reference evidence="6 7" key="1">
    <citation type="submission" date="2023-07" db="EMBL/GenBank/DDBJ databases">
        <title>Genomic Encyclopedia of Type Strains, Phase IV (KMG-IV): sequencing the most valuable type-strain genomes for metagenomic binning, comparative biology and taxonomic classification.</title>
        <authorList>
            <person name="Goeker M."/>
        </authorList>
    </citation>
    <scope>NUCLEOTIDE SEQUENCE [LARGE SCALE GENOMIC DNA]</scope>
    <source>
        <strain evidence="6 7">DSM 22616</strain>
    </source>
</reference>
<dbReference type="Pfam" id="PF01168">
    <property type="entry name" value="Ala_racemase_N"/>
    <property type="match status" value="1"/>
</dbReference>
<keyword evidence="7" id="KW-1185">Reference proteome</keyword>
<evidence type="ECO:0000256" key="3">
    <source>
        <dbReference type="ARBA" id="ARBA00023235"/>
    </source>
</evidence>
<evidence type="ECO:0000256" key="2">
    <source>
        <dbReference type="ARBA" id="ARBA00022898"/>
    </source>
</evidence>
<dbReference type="NCBIfam" id="TIGR00492">
    <property type="entry name" value="alr"/>
    <property type="match status" value="1"/>
</dbReference>
<dbReference type="PANTHER" id="PTHR30511:SF0">
    <property type="entry name" value="ALANINE RACEMASE, CATABOLIC-RELATED"/>
    <property type="match status" value="1"/>
</dbReference>
<feature type="modified residue" description="N6-(pyridoxal phosphate)lysine" evidence="4">
    <location>
        <position position="40"/>
    </location>
</feature>
<comment type="caution">
    <text evidence="6">The sequence shown here is derived from an EMBL/GenBank/DDBJ whole genome shotgun (WGS) entry which is preliminary data.</text>
</comment>
<comment type="pathway">
    <text evidence="4">Amino-acid biosynthesis; D-alanine biosynthesis; D-alanine from L-alanine: step 1/1.</text>
</comment>
<comment type="function">
    <text evidence="4">Catalyzes the interconversion of L-alanine and D-alanine. May also act on other amino acids.</text>
</comment>
<keyword evidence="2 4" id="KW-0663">Pyridoxal phosphate</keyword>
<evidence type="ECO:0000259" key="5">
    <source>
        <dbReference type="SMART" id="SM01005"/>
    </source>
</evidence>
<dbReference type="InterPro" id="IPR000821">
    <property type="entry name" value="Ala_racemase"/>
</dbReference>
<dbReference type="InterPro" id="IPR011079">
    <property type="entry name" value="Ala_racemase_C"/>
</dbReference>
<dbReference type="Gene3D" id="2.40.37.10">
    <property type="entry name" value="Lyase, Ornithine Decarboxylase, Chain A, domain 1"/>
    <property type="match status" value="1"/>
</dbReference>
<accession>A0ABU0ASE2</accession>
<dbReference type="Proteomes" id="UP001236559">
    <property type="component" value="Unassembled WGS sequence"/>
</dbReference>
<dbReference type="CDD" id="cd00430">
    <property type="entry name" value="PLPDE_III_AR"/>
    <property type="match status" value="1"/>
</dbReference>